<dbReference type="PANTHER" id="PTHR42790:SF17">
    <property type="entry name" value="TRANSCRIPTIONAL REGULATOR, GNTR FAMILY"/>
    <property type="match status" value="1"/>
</dbReference>
<feature type="domain" description="HTH gntR-type" evidence="10">
    <location>
        <begin position="11"/>
        <end position="79"/>
    </location>
</feature>
<evidence type="ECO:0000256" key="7">
    <source>
        <dbReference type="ARBA" id="ARBA00023015"/>
    </source>
</evidence>
<keyword evidence="6" id="KW-0663">Pyridoxal phosphate</keyword>
<evidence type="ECO:0000256" key="4">
    <source>
        <dbReference type="ARBA" id="ARBA00022576"/>
    </source>
</evidence>
<dbReference type="GO" id="GO:0003700">
    <property type="term" value="F:DNA-binding transcription factor activity"/>
    <property type="evidence" value="ECO:0007669"/>
    <property type="project" value="InterPro"/>
</dbReference>
<name>A0A0A3ILC4_9BACL</name>
<evidence type="ECO:0000259" key="10">
    <source>
        <dbReference type="PROSITE" id="PS50949"/>
    </source>
</evidence>
<keyword evidence="8" id="KW-0238">DNA-binding</keyword>
<reference evidence="11 12" key="1">
    <citation type="submission" date="2014-02" db="EMBL/GenBank/DDBJ databases">
        <title>Draft genome sequence of Lysinibacillus sinduriensis JCM 15800.</title>
        <authorList>
            <person name="Zhang F."/>
            <person name="Wang G."/>
            <person name="Zhang L."/>
        </authorList>
    </citation>
    <scope>NUCLEOTIDE SEQUENCE [LARGE SCALE GENOMIC DNA]</scope>
    <source>
        <strain evidence="11 12">JCM 15800</strain>
    </source>
</reference>
<dbReference type="InterPro" id="IPR036388">
    <property type="entry name" value="WH-like_DNA-bd_sf"/>
</dbReference>
<dbReference type="Pfam" id="PF00392">
    <property type="entry name" value="GntR"/>
    <property type="match status" value="1"/>
</dbReference>
<dbReference type="AlphaFoldDB" id="A0A0A3ILC4"/>
<dbReference type="Pfam" id="PF00155">
    <property type="entry name" value="Aminotran_1_2"/>
    <property type="match status" value="1"/>
</dbReference>
<dbReference type="InterPro" id="IPR015421">
    <property type="entry name" value="PyrdxlP-dep_Trfase_major"/>
</dbReference>
<evidence type="ECO:0000256" key="8">
    <source>
        <dbReference type="ARBA" id="ARBA00023125"/>
    </source>
</evidence>
<dbReference type="InterPro" id="IPR015424">
    <property type="entry name" value="PyrdxlP-dep_Trfase"/>
</dbReference>
<dbReference type="InterPro" id="IPR050859">
    <property type="entry name" value="Class-I_PLP-dep_aminotransf"/>
</dbReference>
<dbReference type="RefSeq" id="WP_036200616.1">
    <property type="nucleotide sequence ID" value="NZ_AVCY01000006.1"/>
</dbReference>
<keyword evidence="5" id="KW-0808">Transferase</keyword>
<dbReference type="PANTHER" id="PTHR42790">
    <property type="entry name" value="AMINOTRANSFERASE"/>
    <property type="match status" value="1"/>
</dbReference>
<evidence type="ECO:0000256" key="1">
    <source>
        <dbReference type="ARBA" id="ARBA00001933"/>
    </source>
</evidence>
<evidence type="ECO:0000256" key="2">
    <source>
        <dbReference type="ARBA" id="ARBA00005384"/>
    </source>
</evidence>
<evidence type="ECO:0000256" key="9">
    <source>
        <dbReference type="ARBA" id="ARBA00023163"/>
    </source>
</evidence>
<keyword evidence="12" id="KW-1185">Reference proteome</keyword>
<dbReference type="CDD" id="cd00609">
    <property type="entry name" value="AAT_like"/>
    <property type="match status" value="1"/>
</dbReference>
<evidence type="ECO:0000256" key="3">
    <source>
        <dbReference type="ARBA" id="ARBA00015123"/>
    </source>
</evidence>
<dbReference type="GO" id="GO:0030170">
    <property type="term" value="F:pyridoxal phosphate binding"/>
    <property type="evidence" value="ECO:0007669"/>
    <property type="project" value="InterPro"/>
</dbReference>
<organism evidence="11 12">
    <name type="scientific">Ureibacillus sinduriensis BLB-1 = JCM 15800</name>
    <dbReference type="NCBI Taxonomy" id="1384057"/>
    <lineage>
        <taxon>Bacteria</taxon>
        <taxon>Bacillati</taxon>
        <taxon>Bacillota</taxon>
        <taxon>Bacilli</taxon>
        <taxon>Bacillales</taxon>
        <taxon>Caryophanaceae</taxon>
        <taxon>Ureibacillus</taxon>
    </lineage>
</organism>
<dbReference type="Gene3D" id="1.10.10.10">
    <property type="entry name" value="Winged helix-like DNA-binding domain superfamily/Winged helix DNA-binding domain"/>
    <property type="match status" value="1"/>
</dbReference>
<dbReference type="GO" id="GO:0008483">
    <property type="term" value="F:transaminase activity"/>
    <property type="evidence" value="ECO:0007669"/>
    <property type="project" value="UniProtKB-KW"/>
</dbReference>
<dbReference type="OrthoDB" id="9802328at2"/>
<keyword evidence="7" id="KW-0805">Transcription regulation</keyword>
<dbReference type="SUPFAM" id="SSF46785">
    <property type="entry name" value="Winged helix' DNA-binding domain"/>
    <property type="match status" value="1"/>
</dbReference>
<dbReference type="PRINTS" id="PR00035">
    <property type="entry name" value="HTHGNTR"/>
</dbReference>
<proteinExistence type="inferred from homology"/>
<comment type="similarity">
    <text evidence="2">In the C-terminal section; belongs to the class-I pyridoxal-phosphate-dependent aminotransferase family.</text>
</comment>
<sequence>MNWQPNRGLSTSLSMQIVQWITEQIQNGEWPLGTKLPPQRKLALSLGVNRSTLQEAIDELKANGLLSAKKGSATYVSNDSWNLLVKQKQTNWQHYIETSIHKANYQTIQMINEFEQDDTVIRLGTGELSPSLLPTAELQRSLSEVHLDGKAIGYSSPQGDFSLRQAISQYVRKRGIETSPENVCIVSGGLQALQLIALGLLETGSFVFQNSFSYLNSIHTFQSFGMNLYSLADNQLTAGEIDRIRKKRQAILYTIPTLQNPTGKSMALDAKKNLYALSEAAQLPIIEDDVYFELLFDEPTPAIKSMDKTGQVLYIGSVSKTLSPGLRIGWVIASTAVIKRLADIKMQMDYGSSAISQQVVNYWLRTGKYEEHIEHLKLKLKKRAMVMQNLLTQYFGNVASWESPKGGFYVWLKFHKPVVTTELFMKLLKKKVLINPGYIYASNDARHIRLSFAYSSEEEMARGIEILYQEIIHAKV</sequence>
<comment type="caution">
    <text evidence="11">The sequence shown here is derived from an EMBL/GenBank/DDBJ whole genome shotgun (WGS) entry which is preliminary data.</text>
</comment>
<accession>A0A0A3ILC4</accession>
<keyword evidence="9" id="KW-0804">Transcription</keyword>
<dbReference type="GO" id="GO:0003677">
    <property type="term" value="F:DNA binding"/>
    <property type="evidence" value="ECO:0007669"/>
    <property type="project" value="UniProtKB-KW"/>
</dbReference>
<dbReference type="InterPro" id="IPR000524">
    <property type="entry name" value="Tscrpt_reg_HTH_GntR"/>
</dbReference>
<dbReference type="GO" id="GO:1901605">
    <property type="term" value="P:alpha-amino acid metabolic process"/>
    <property type="evidence" value="ECO:0007669"/>
    <property type="project" value="TreeGrafter"/>
</dbReference>
<evidence type="ECO:0000313" key="11">
    <source>
        <dbReference type="EMBL" id="KGR75632.1"/>
    </source>
</evidence>
<keyword evidence="4" id="KW-0032">Aminotransferase</keyword>
<evidence type="ECO:0000256" key="6">
    <source>
        <dbReference type="ARBA" id="ARBA00022898"/>
    </source>
</evidence>
<dbReference type="Proteomes" id="UP000030408">
    <property type="component" value="Unassembled WGS sequence"/>
</dbReference>
<dbReference type="STRING" id="1384057.CD33_10895"/>
<dbReference type="Gene3D" id="3.90.1150.10">
    <property type="entry name" value="Aspartate Aminotransferase, domain 1"/>
    <property type="match status" value="1"/>
</dbReference>
<dbReference type="CDD" id="cd07377">
    <property type="entry name" value="WHTH_GntR"/>
    <property type="match status" value="1"/>
</dbReference>
<evidence type="ECO:0000256" key="5">
    <source>
        <dbReference type="ARBA" id="ARBA00022679"/>
    </source>
</evidence>
<dbReference type="InterPro" id="IPR004839">
    <property type="entry name" value="Aminotransferase_I/II_large"/>
</dbReference>
<comment type="cofactor">
    <cofactor evidence="1">
        <name>pyridoxal 5'-phosphate</name>
        <dbReference type="ChEBI" id="CHEBI:597326"/>
    </cofactor>
</comment>
<gene>
    <name evidence="11" type="ORF">CD33_10895</name>
</gene>
<dbReference type="SMART" id="SM00345">
    <property type="entry name" value="HTH_GNTR"/>
    <property type="match status" value="1"/>
</dbReference>
<evidence type="ECO:0000313" key="12">
    <source>
        <dbReference type="Proteomes" id="UP000030408"/>
    </source>
</evidence>
<dbReference type="Gene3D" id="3.40.640.10">
    <property type="entry name" value="Type I PLP-dependent aspartate aminotransferase-like (Major domain)"/>
    <property type="match status" value="1"/>
</dbReference>
<protein>
    <recommendedName>
        <fullName evidence="3">HTH-type transcriptional regulator NorG</fullName>
    </recommendedName>
</protein>
<dbReference type="eggNOG" id="COG1167">
    <property type="taxonomic scope" value="Bacteria"/>
</dbReference>
<dbReference type="InterPro" id="IPR036390">
    <property type="entry name" value="WH_DNA-bd_sf"/>
</dbReference>
<dbReference type="PROSITE" id="PS50949">
    <property type="entry name" value="HTH_GNTR"/>
    <property type="match status" value="1"/>
</dbReference>
<dbReference type="EMBL" id="JPVO01000050">
    <property type="protein sequence ID" value="KGR75632.1"/>
    <property type="molecule type" value="Genomic_DNA"/>
</dbReference>
<dbReference type="SUPFAM" id="SSF53383">
    <property type="entry name" value="PLP-dependent transferases"/>
    <property type="match status" value="1"/>
</dbReference>
<dbReference type="InterPro" id="IPR015422">
    <property type="entry name" value="PyrdxlP-dep_Trfase_small"/>
</dbReference>